<dbReference type="SUPFAM" id="SSF50156">
    <property type="entry name" value="PDZ domain-like"/>
    <property type="match status" value="1"/>
</dbReference>
<dbReference type="SUPFAM" id="SSF52096">
    <property type="entry name" value="ClpP/crotonase"/>
    <property type="match status" value="1"/>
</dbReference>
<dbReference type="Proteomes" id="UP001597337">
    <property type="component" value="Unassembled WGS sequence"/>
</dbReference>
<dbReference type="Gene3D" id="3.30.750.44">
    <property type="match status" value="1"/>
</dbReference>
<dbReference type="CDD" id="cd07562">
    <property type="entry name" value="Peptidase_S41_TRI"/>
    <property type="match status" value="1"/>
</dbReference>
<dbReference type="Pfam" id="PF14684">
    <property type="entry name" value="Tricorn_C1"/>
    <property type="match status" value="1"/>
</dbReference>
<dbReference type="InterPro" id="IPR036034">
    <property type="entry name" value="PDZ_sf"/>
</dbReference>
<evidence type="ECO:0000313" key="4">
    <source>
        <dbReference type="Proteomes" id="UP001597337"/>
    </source>
</evidence>
<protein>
    <submittedName>
        <fullName evidence="3">S41 family peptidase</fullName>
    </submittedName>
</protein>
<sequence length="415" mass="46414">MKRPILLVLSVCLIIVQASTASAKENHRSYSALFDEIADLVEENFYNPDQIAKDFPVIKADYRMKLQNVHSQQAFSSLVNAMLGELNASHTYYLTPDDYEYYQLCALFSKIPEIGELFDGKEVLYPTVGILTQEIEKRLYIASVLAGSVAEKAGLLKGDEILSVNAEPYSPIASLRSHVGEDVVFEIRRKQMGEPFTIAMKPVLVNPKKEMLEAQQSSVRIIERNKKRIGYIHIYSYAGYEYHQELLNAINWGQLKEVDALIIDLRYGLGGASPSYLNIFNTNIPVLKMNHRDGAETVFDSQWRKKAVYLVNGSSRSGKELLAYGARRYEQVKVIGERTAGQVLGGRLFPLSNGAVLFLAVQSALVDGVDLEGMGVPPDIEVPFDVRYCAGQDAQLEKALEYLVEQLSTQATRDL</sequence>
<dbReference type="EMBL" id="JBHUHX010000035">
    <property type="protein sequence ID" value="MFD2112719.1"/>
    <property type="molecule type" value="Genomic_DNA"/>
</dbReference>
<proteinExistence type="predicted"/>
<dbReference type="InterPro" id="IPR041489">
    <property type="entry name" value="PDZ_6"/>
</dbReference>
<evidence type="ECO:0000259" key="2">
    <source>
        <dbReference type="PROSITE" id="PS50106"/>
    </source>
</evidence>
<evidence type="ECO:0000313" key="3">
    <source>
        <dbReference type="EMBL" id="MFD2112719.1"/>
    </source>
</evidence>
<reference evidence="4" key="1">
    <citation type="journal article" date="2019" name="Int. J. Syst. Evol. Microbiol.">
        <title>The Global Catalogue of Microorganisms (GCM) 10K type strain sequencing project: providing services to taxonomists for standard genome sequencing and annotation.</title>
        <authorList>
            <consortium name="The Broad Institute Genomics Platform"/>
            <consortium name="The Broad Institute Genome Sequencing Center for Infectious Disease"/>
            <person name="Wu L."/>
            <person name="Ma J."/>
        </authorList>
    </citation>
    <scope>NUCLEOTIDE SEQUENCE [LARGE SCALE GENOMIC DNA]</scope>
    <source>
        <strain evidence="4">KACC 12597</strain>
    </source>
</reference>
<dbReference type="Gene3D" id="2.30.42.10">
    <property type="match status" value="1"/>
</dbReference>
<dbReference type="PANTHER" id="PTHR32060">
    <property type="entry name" value="TAIL-SPECIFIC PROTEASE"/>
    <property type="match status" value="1"/>
</dbReference>
<comment type="caution">
    <text evidence="3">The sequence shown here is derived from an EMBL/GenBank/DDBJ whole genome shotgun (WGS) entry which is preliminary data.</text>
</comment>
<feature type="chain" id="PRO_5045890619" evidence="1">
    <location>
        <begin position="24"/>
        <end position="415"/>
    </location>
</feature>
<dbReference type="RefSeq" id="WP_386027287.1">
    <property type="nucleotide sequence ID" value="NZ_JBHUHX010000035.1"/>
</dbReference>
<dbReference type="Pfam" id="PF17820">
    <property type="entry name" value="PDZ_6"/>
    <property type="match status" value="1"/>
</dbReference>
<keyword evidence="4" id="KW-1185">Reference proteome</keyword>
<accession>A0ABW4Y9P0</accession>
<dbReference type="InterPro" id="IPR028204">
    <property type="entry name" value="Tricorn_C1"/>
</dbReference>
<dbReference type="PROSITE" id="PS50106">
    <property type="entry name" value="PDZ"/>
    <property type="match status" value="1"/>
</dbReference>
<evidence type="ECO:0000256" key="1">
    <source>
        <dbReference type="SAM" id="SignalP"/>
    </source>
</evidence>
<dbReference type="InterPro" id="IPR001478">
    <property type="entry name" value="PDZ"/>
</dbReference>
<dbReference type="SMART" id="SM00245">
    <property type="entry name" value="TSPc"/>
    <property type="match status" value="1"/>
</dbReference>
<name>A0ABW4Y9P0_9GAMM</name>
<dbReference type="InterPro" id="IPR029045">
    <property type="entry name" value="ClpP/crotonase-like_dom_sf"/>
</dbReference>
<organism evidence="3 4">
    <name type="scientific">Thiorhodococcus fuscus</name>
    <dbReference type="NCBI Taxonomy" id="527200"/>
    <lineage>
        <taxon>Bacteria</taxon>
        <taxon>Pseudomonadati</taxon>
        <taxon>Pseudomonadota</taxon>
        <taxon>Gammaproteobacteria</taxon>
        <taxon>Chromatiales</taxon>
        <taxon>Chromatiaceae</taxon>
        <taxon>Thiorhodococcus</taxon>
    </lineage>
</organism>
<keyword evidence="1" id="KW-0732">Signal</keyword>
<dbReference type="PANTHER" id="PTHR32060:SF30">
    <property type="entry name" value="CARBOXY-TERMINAL PROCESSING PROTEASE CTPA"/>
    <property type="match status" value="1"/>
</dbReference>
<dbReference type="SMART" id="SM00228">
    <property type="entry name" value="PDZ"/>
    <property type="match status" value="1"/>
</dbReference>
<feature type="signal peptide" evidence="1">
    <location>
        <begin position="1"/>
        <end position="23"/>
    </location>
</feature>
<dbReference type="Pfam" id="PF03572">
    <property type="entry name" value="Peptidase_S41"/>
    <property type="match status" value="1"/>
</dbReference>
<dbReference type="Gene3D" id="3.90.226.10">
    <property type="entry name" value="2-enoyl-CoA Hydratase, Chain A, domain 1"/>
    <property type="match status" value="1"/>
</dbReference>
<dbReference type="InterPro" id="IPR005151">
    <property type="entry name" value="Tail-specific_protease"/>
</dbReference>
<feature type="domain" description="PDZ" evidence="2">
    <location>
        <begin position="128"/>
        <end position="191"/>
    </location>
</feature>
<gene>
    <name evidence="3" type="ORF">ACFSJC_12795</name>
</gene>